<dbReference type="RefSeq" id="WP_115669774.1">
    <property type="nucleotide sequence ID" value="NZ_UEYP01000003.1"/>
</dbReference>
<protein>
    <recommendedName>
        <fullName evidence="1">GSCFA domain-containing protein</fullName>
    </recommendedName>
</protein>
<accession>A0A376AGZ6</accession>
<evidence type="ECO:0000313" key="2">
    <source>
        <dbReference type="EMBL" id="SSC67102.1"/>
    </source>
</evidence>
<evidence type="ECO:0000313" key="3">
    <source>
        <dbReference type="Proteomes" id="UP000254764"/>
    </source>
</evidence>
<dbReference type="AlphaFoldDB" id="A0A376AGZ6"/>
<evidence type="ECO:0000259" key="1">
    <source>
        <dbReference type="Pfam" id="PF08885"/>
    </source>
</evidence>
<dbReference type="STRING" id="1336235.GCA_000518785_02373"/>
<dbReference type="Proteomes" id="UP000254764">
    <property type="component" value="Unassembled WGS sequence"/>
</dbReference>
<proteinExistence type="predicted"/>
<dbReference type="OrthoDB" id="369216at2"/>
<reference evidence="3" key="1">
    <citation type="submission" date="2018-07" db="EMBL/GenBank/DDBJ databases">
        <authorList>
            <person name="Peiro R."/>
            <person name="Begona"/>
            <person name="Cbmso G."/>
            <person name="Lopez M."/>
            <person name="Gonzalez S."/>
        </authorList>
    </citation>
    <scope>NUCLEOTIDE SEQUENCE [LARGE SCALE GENOMIC DNA]</scope>
</reference>
<dbReference type="SUPFAM" id="SSF52266">
    <property type="entry name" value="SGNH hydrolase"/>
    <property type="match status" value="1"/>
</dbReference>
<name>A0A376AGZ6_9HYPH</name>
<keyword evidence="3" id="KW-1185">Reference proteome</keyword>
<organism evidence="2 3">
    <name type="scientific">Ciceribacter selenitireducens ATCC BAA-1503</name>
    <dbReference type="NCBI Taxonomy" id="1336235"/>
    <lineage>
        <taxon>Bacteria</taxon>
        <taxon>Pseudomonadati</taxon>
        <taxon>Pseudomonadota</taxon>
        <taxon>Alphaproteobacteria</taxon>
        <taxon>Hyphomicrobiales</taxon>
        <taxon>Rhizobiaceae</taxon>
        <taxon>Ciceribacter</taxon>
    </lineage>
</organism>
<gene>
    <name evidence="2" type="ORF">RHIZ70_2810</name>
</gene>
<feature type="domain" description="GSCFA" evidence="1">
    <location>
        <begin position="111"/>
        <end position="350"/>
    </location>
</feature>
<dbReference type="EMBL" id="UEYP01000003">
    <property type="protein sequence ID" value="SSC67102.1"/>
    <property type="molecule type" value="Genomic_DNA"/>
</dbReference>
<sequence>MLTIERIALLELPAPLGYRSTMAQDRSKPAKKTLRYKLLRALKLVDEPERADQIYYETGGTKRKAHATWYRGETTNFFPDKKAIAKPNAVDEYVGKGWFPDAPFITREHYITAFGSCFASEVTKYLYREGYQVFGRDMKLNSYVVRSGEGIVNSAAIRQQFEWAFEGKAPKIELWHDKEGIPGDYSDEVRQATRAIFEKSDIFILTLGLSEVWYDKPTGEIFWRAIPKRDFDAERHGFRVLGAVENLDNLRRTYELIRAHRPDATVIITLSPVPLAATFRPVSCITASSVSKASLRVAIDELMREVGPSAESKLYYFPSYEMVTSFLPNPMKDDFRHPTEESVEFIMQTFKRNFLR</sequence>
<dbReference type="Pfam" id="PF08885">
    <property type="entry name" value="GSCFA"/>
    <property type="match status" value="1"/>
</dbReference>
<dbReference type="InterPro" id="IPR014982">
    <property type="entry name" value="GSCFA"/>
</dbReference>